<protein>
    <submittedName>
        <fullName evidence="3">Uncharacterized protein</fullName>
    </submittedName>
</protein>
<accession>A0A0C2IKI4</accession>
<reference evidence="3 4" key="1">
    <citation type="journal article" date="2014" name="Genome Biol. Evol.">
        <title>The genome of the myxosporean Thelohanellus kitauei shows adaptations to nutrient acquisition within its fish host.</title>
        <authorList>
            <person name="Yang Y."/>
            <person name="Xiong J."/>
            <person name="Zhou Z."/>
            <person name="Huo F."/>
            <person name="Miao W."/>
            <person name="Ran C."/>
            <person name="Liu Y."/>
            <person name="Zhang J."/>
            <person name="Feng J."/>
            <person name="Wang M."/>
            <person name="Wang M."/>
            <person name="Wang L."/>
            <person name="Yao B."/>
        </authorList>
    </citation>
    <scope>NUCLEOTIDE SEQUENCE [LARGE SCALE GENOMIC DNA]</scope>
    <source>
        <strain evidence="3">Wuqing</strain>
    </source>
</reference>
<feature type="region of interest" description="Disordered" evidence="1">
    <location>
        <begin position="166"/>
        <end position="267"/>
    </location>
</feature>
<feature type="compositionally biased region" description="Basic and acidic residues" evidence="1">
    <location>
        <begin position="233"/>
        <end position="253"/>
    </location>
</feature>
<keyword evidence="2" id="KW-0472">Membrane</keyword>
<evidence type="ECO:0000313" key="4">
    <source>
        <dbReference type="Proteomes" id="UP000031668"/>
    </source>
</evidence>
<evidence type="ECO:0000313" key="3">
    <source>
        <dbReference type="EMBL" id="KII65929.1"/>
    </source>
</evidence>
<comment type="caution">
    <text evidence="3">The sequence shown here is derived from an EMBL/GenBank/DDBJ whole genome shotgun (WGS) entry which is preliminary data.</text>
</comment>
<organism evidence="3 4">
    <name type="scientific">Thelohanellus kitauei</name>
    <name type="common">Myxosporean</name>
    <dbReference type="NCBI Taxonomy" id="669202"/>
    <lineage>
        <taxon>Eukaryota</taxon>
        <taxon>Metazoa</taxon>
        <taxon>Cnidaria</taxon>
        <taxon>Myxozoa</taxon>
        <taxon>Myxosporea</taxon>
        <taxon>Bivalvulida</taxon>
        <taxon>Platysporina</taxon>
        <taxon>Myxobolidae</taxon>
        <taxon>Thelohanellus</taxon>
    </lineage>
</organism>
<feature type="transmembrane region" description="Helical" evidence="2">
    <location>
        <begin position="326"/>
        <end position="345"/>
    </location>
</feature>
<gene>
    <name evidence="3" type="ORF">RF11_11603</name>
</gene>
<keyword evidence="2" id="KW-0812">Transmembrane</keyword>
<dbReference type="Proteomes" id="UP000031668">
    <property type="component" value="Unassembled WGS sequence"/>
</dbReference>
<evidence type="ECO:0000256" key="1">
    <source>
        <dbReference type="SAM" id="MobiDB-lite"/>
    </source>
</evidence>
<proteinExistence type="predicted"/>
<feature type="compositionally biased region" description="Polar residues" evidence="1">
    <location>
        <begin position="217"/>
        <end position="232"/>
    </location>
</feature>
<keyword evidence="4" id="KW-1185">Reference proteome</keyword>
<evidence type="ECO:0000256" key="2">
    <source>
        <dbReference type="SAM" id="Phobius"/>
    </source>
</evidence>
<dbReference type="AlphaFoldDB" id="A0A0C2IKI4"/>
<keyword evidence="2" id="KW-1133">Transmembrane helix</keyword>
<feature type="compositionally biased region" description="Acidic residues" evidence="1">
    <location>
        <begin position="166"/>
        <end position="212"/>
    </location>
</feature>
<dbReference type="EMBL" id="JWZT01003668">
    <property type="protein sequence ID" value="KII65929.1"/>
    <property type="molecule type" value="Genomic_DNA"/>
</dbReference>
<name>A0A0C2IKI4_THEKT</name>
<sequence>MSLEFQNNKTTSWVELNCLCTNFETQFQIAGCLLLFQRNPRKRIYNDYFGYEFKLYKDTQYVFANHYIQLRIANRSEHMVIINIYNLTITFENTTQKYIWSNDEFRNVTADLPSTKQLFHFDEYGGEYINEKDPSIKLGNVEMPENNETEKDIAVEDNDDAKQDIEAEENDDVDEESEADEYDDAEEDIATEEDDDTEEDDETEEYNENNIDDESKVSNQSPSDYTTLGNNDTLDHSETNEQISIKKFDERLTNTEIDGDNDTNEHFDTNVEIDAPAHDEMDDNNVITDLDETNRENQKVGDNGINKVNTGSSNRMLAFLSSNHRFILIFMLLVVIFCGLIYAVSGKSTKPNGTRRSGWIKVMM</sequence>